<comment type="caution">
    <text evidence="1">The sequence shown here is derived from an EMBL/GenBank/DDBJ whole genome shotgun (WGS) entry which is preliminary data.</text>
</comment>
<evidence type="ECO:0000313" key="2">
    <source>
        <dbReference type="Proteomes" id="UP001595891"/>
    </source>
</evidence>
<keyword evidence="2" id="KW-1185">Reference proteome</keyword>
<dbReference type="InterPro" id="IPR036890">
    <property type="entry name" value="HATPase_C_sf"/>
</dbReference>
<dbReference type="Proteomes" id="UP001595891">
    <property type="component" value="Unassembled WGS sequence"/>
</dbReference>
<proteinExistence type="predicted"/>
<gene>
    <name evidence="1" type="ORF">ACFO8L_40485</name>
</gene>
<keyword evidence="1" id="KW-0067">ATP-binding</keyword>
<protein>
    <submittedName>
        <fullName evidence="1">ATP-binding protein</fullName>
    </submittedName>
</protein>
<evidence type="ECO:0000313" key="1">
    <source>
        <dbReference type="EMBL" id="MFC4592423.1"/>
    </source>
</evidence>
<name>A0ABV9EU51_9ACTN</name>
<dbReference type="EMBL" id="JBHSFN010000050">
    <property type="protein sequence ID" value="MFC4592423.1"/>
    <property type="molecule type" value="Genomic_DNA"/>
</dbReference>
<sequence length="446" mass="50575">MATHKAKANPTKAFFVRMLTRDISLDDCILDLVDNSIDAAWKLSGARPTALQSDSSLKDYKIDITISEDTFSVSDNCGGISFDDAAKYAFTFGRRDEQARGDYSVGVYGIGMKRAVFKLGRQIRISSTYRVDNYLQGFFVPIDVKRWLEAGDEAWDFEIEDVLPEDEPGVSILVTDLLDEVKEKFSDPTYERRLRRMLARDYMIPLMRGLQINVNSEPVSGWKLELRQNENFAPMRTKYEDERVNVEIVAGMGSPPPDDREPDEEKGLDISGWYVLCNGRIVLAADTTALTGWGASLPRWHKQYSGFVGVVFFSSENPELLPMTTTKRSVDVSSRVYQRALARMHEPARAWINYTNARKQNIETVKELEKQVVTKEVSEVIPRAELKVPEVARPATRERMANVNYSVPLNRMKALAAGFGNSRMSYREVGLESFDYAYQELADEDS</sequence>
<reference evidence="2" key="1">
    <citation type="journal article" date="2019" name="Int. J. Syst. Evol. Microbiol.">
        <title>The Global Catalogue of Microorganisms (GCM) 10K type strain sequencing project: providing services to taxonomists for standard genome sequencing and annotation.</title>
        <authorList>
            <consortium name="The Broad Institute Genomics Platform"/>
            <consortium name="The Broad Institute Genome Sequencing Center for Infectious Disease"/>
            <person name="Wu L."/>
            <person name="Ma J."/>
        </authorList>
    </citation>
    <scope>NUCLEOTIDE SEQUENCE [LARGE SCALE GENOMIC DNA]</scope>
    <source>
        <strain evidence="2">CCUG 49560</strain>
    </source>
</reference>
<dbReference type="Pfam" id="PF13589">
    <property type="entry name" value="HATPase_c_3"/>
    <property type="match status" value="1"/>
</dbReference>
<accession>A0ABV9EU51</accession>
<dbReference type="Gene3D" id="3.30.565.10">
    <property type="entry name" value="Histidine kinase-like ATPase, C-terminal domain"/>
    <property type="match status" value="1"/>
</dbReference>
<keyword evidence="1" id="KW-0547">Nucleotide-binding</keyword>
<dbReference type="RefSeq" id="WP_316249653.1">
    <property type="nucleotide sequence ID" value="NZ_JANZYP010000097.1"/>
</dbReference>
<dbReference type="SUPFAM" id="SSF55874">
    <property type="entry name" value="ATPase domain of HSP90 chaperone/DNA topoisomerase II/histidine kinase"/>
    <property type="match status" value="1"/>
</dbReference>
<dbReference type="GO" id="GO:0005524">
    <property type="term" value="F:ATP binding"/>
    <property type="evidence" value="ECO:0007669"/>
    <property type="project" value="UniProtKB-KW"/>
</dbReference>
<organism evidence="1 2">
    <name type="scientific">Sphaerisporangium corydalis</name>
    <dbReference type="NCBI Taxonomy" id="1441875"/>
    <lineage>
        <taxon>Bacteria</taxon>
        <taxon>Bacillati</taxon>
        <taxon>Actinomycetota</taxon>
        <taxon>Actinomycetes</taxon>
        <taxon>Streptosporangiales</taxon>
        <taxon>Streptosporangiaceae</taxon>
        <taxon>Sphaerisporangium</taxon>
    </lineage>
</organism>